<sequence>MTKKIVPDPPTDHPSSTYTLPHRVPREDAIFCATRLMESFTKASDKYLNAQSEEQANFALDEMAMSTDLLAAVFDHLTALERAR</sequence>
<dbReference type="AlphaFoldDB" id="A0A4D6X9Z0"/>
<organism evidence="2 3">
    <name type="scientific">Pseudomonas putida</name>
    <name type="common">Arthrobacter siderocapsulatus</name>
    <dbReference type="NCBI Taxonomy" id="303"/>
    <lineage>
        <taxon>Bacteria</taxon>
        <taxon>Pseudomonadati</taxon>
        <taxon>Pseudomonadota</taxon>
        <taxon>Gammaproteobacteria</taxon>
        <taxon>Pseudomonadales</taxon>
        <taxon>Pseudomonadaceae</taxon>
        <taxon>Pseudomonas</taxon>
    </lineage>
</organism>
<protein>
    <recommendedName>
        <fullName evidence="4">DUF3077 domain-containing protein</fullName>
    </recommendedName>
</protein>
<evidence type="ECO:0000313" key="3">
    <source>
        <dbReference type="Proteomes" id="UP000298551"/>
    </source>
</evidence>
<dbReference type="OrthoDB" id="7026855at2"/>
<name>A0A4D6X9Z0_PSEPU</name>
<reference evidence="3" key="1">
    <citation type="submission" date="2019-04" db="EMBL/GenBank/DDBJ databases">
        <title>Genome sequence of Pseudomonas putida 1290, an auxin catabolizing strain.</title>
        <authorList>
            <person name="Laird T.S."/>
            <person name="Leveau J.H.J."/>
        </authorList>
    </citation>
    <scope>NUCLEOTIDE SEQUENCE [LARGE SCALE GENOMIC DNA]</scope>
    <source>
        <strain evidence="3">1290</strain>
    </source>
</reference>
<gene>
    <name evidence="2" type="ORF">E6B08_07775</name>
</gene>
<feature type="region of interest" description="Disordered" evidence="1">
    <location>
        <begin position="1"/>
        <end position="20"/>
    </location>
</feature>
<dbReference type="Proteomes" id="UP000298551">
    <property type="component" value="Chromosome"/>
</dbReference>
<evidence type="ECO:0008006" key="4">
    <source>
        <dbReference type="Google" id="ProtNLM"/>
    </source>
</evidence>
<dbReference type="RefSeq" id="WP_136913491.1">
    <property type="nucleotide sequence ID" value="NZ_CP039371.1"/>
</dbReference>
<proteinExistence type="predicted"/>
<evidence type="ECO:0000256" key="1">
    <source>
        <dbReference type="SAM" id="MobiDB-lite"/>
    </source>
</evidence>
<accession>A0A4D6X9Z0</accession>
<dbReference type="EMBL" id="CP039371">
    <property type="protein sequence ID" value="QCI11311.1"/>
    <property type="molecule type" value="Genomic_DNA"/>
</dbReference>
<evidence type="ECO:0000313" key="2">
    <source>
        <dbReference type="EMBL" id="QCI11311.1"/>
    </source>
</evidence>